<accession>X1N455</accession>
<gene>
    <name evidence="1" type="ORF">S06H3_29503</name>
</gene>
<proteinExistence type="predicted"/>
<sequence>MHLNWPTNIVKNCMAIKKEENVQVWVDDDTLEIGKILVKEIQDAGATPLLVVFPDSIRPIHKYPDILFSTAKDTDAIITILSKLYDEEHGANLSAFPVFLESGVRWAFTFDSNMDIMEHEMTADFKEI</sequence>
<dbReference type="AlphaFoldDB" id="X1N455"/>
<dbReference type="SUPFAM" id="SSF144052">
    <property type="entry name" value="Thermophilic metalloprotease-like"/>
    <property type="match status" value="1"/>
</dbReference>
<name>X1N455_9ZZZZ</name>
<evidence type="ECO:0000313" key="1">
    <source>
        <dbReference type="EMBL" id="GAI21625.1"/>
    </source>
</evidence>
<reference evidence="1" key="1">
    <citation type="journal article" date="2014" name="Front. Microbiol.">
        <title>High frequency of phylogenetically diverse reductive dehalogenase-homologous genes in deep subseafloor sedimentary metagenomes.</title>
        <authorList>
            <person name="Kawai M."/>
            <person name="Futagami T."/>
            <person name="Toyoda A."/>
            <person name="Takaki Y."/>
            <person name="Nishi S."/>
            <person name="Hori S."/>
            <person name="Arai W."/>
            <person name="Tsubouchi T."/>
            <person name="Morono Y."/>
            <person name="Uchiyama I."/>
            <person name="Ito T."/>
            <person name="Fujiyama A."/>
            <person name="Inagaki F."/>
            <person name="Takami H."/>
        </authorList>
    </citation>
    <scope>NUCLEOTIDE SEQUENCE</scope>
    <source>
        <strain evidence="1">Expedition CK06-06</strain>
    </source>
</reference>
<dbReference type="EMBL" id="BARV01017289">
    <property type="protein sequence ID" value="GAI21625.1"/>
    <property type="molecule type" value="Genomic_DNA"/>
</dbReference>
<organism evidence="1">
    <name type="scientific">marine sediment metagenome</name>
    <dbReference type="NCBI Taxonomy" id="412755"/>
    <lineage>
        <taxon>unclassified sequences</taxon>
        <taxon>metagenomes</taxon>
        <taxon>ecological metagenomes</taxon>
    </lineage>
</organism>
<comment type="caution">
    <text evidence="1">The sequence shown here is derived from an EMBL/GenBank/DDBJ whole genome shotgun (WGS) entry which is preliminary data.</text>
</comment>
<feature type="non-terminal residue" evidence="1">
    <location>
        <position position="128"/>
    </location>
</feature>
<protein>
    <submittedName>
        <fullName evidence="1">Uncharacterized protein</fullName>
    </submittedName>
</protein>